<dbReference type="CDD" id="cd00337">
    <property type="entry name" value="Ribosomal_uL14"/>
    <property type="match status" value="1"/>
</dbReference>
<keyword evidence="1 3" id="KW-0689">Ribosomal protein</keyword>
<dbReference type="EMBL" id="CP039370">
    <property type="protein sequence ID" value="QPJ58518.1"/>
    <property type="molecule type" value="Genomic_DNA"/>
</dbReference>
<dbReference type="InterPro" id="IPR005745">
    <property type="entry name" value="Ribosomal_uL14_bac-type"/>
</dbReference>
<evidence type="ECO:0000256" key="2">
    <source>
        <dbReference type="ARBA" id="ARBA00023274"/>
    </source>
</evidence>
<dbReference type="SUPFAM" id="SSF50193">
    <property type="entry name" value="Ribosomal protein L14"/>
    <property type="match status" value="1"/>
</dbReference>
<evidence type="ECO:0000256" key="5">
    <source>
        <dbReference type="RuleBase" id="RU003950"/>
    </source>
</evidence>
<evidence type="ECO:0000256" key="4">
    <source>
        <dbReference type="RuleBase" id="RU003949"/>
    </source>
</evidence>
<keyword evidence="3 5" id="KW-0699">rRNA-binding</keyword>
<dbReference type="PROSITE" id="PS00049">
    <property type="entry name" value="RIBOSOMAL_L14"/>
    <property type="match status" value="1"/>
</dbReference>
<dbReference type="HAMAP" id="MF_01367">
    <property type="entry name" value="Ribosomal_uL14"/>
    <property type="match status" value="1"/>
</dbReference>
<dbReference type="PANTHER" id="PTHR11761">
    <property type="entry name" value="50S/60S RIBOSOMAL PROTEIN L14/L23"/>
    <property type="match status" value="1"/>
</dbReference>
<dbReference type="KEGG" id="psup:E5P55_00950"/>
<dbReference type="GO" id="GO:0070180">
    <property type="term" value="F:large ribosomal subunit rRNA binding"/>
    <property type="evidence" value="ECO:0007669"/>
    <property type="project" value="TreeGrafter"/>
</dbReference>
<dbReference type="Pfam" id="PF00238">
    <property type="entry name" value="Ribosomal_L14"/>
    <property type="match status" value="1"/>
</dbReference>
<dbReference type="GO" id="GO:0003735">
    <property type="term" value="F:structural constituent of ribosome"/>
    <property type="evidence" value="ECO:0007669"/>
    <property type="project" value="InterPro"/>
</dbReference>
<evidence type="ECO:0000313" key="6">
    <source>
        <dbReference type="EMBL" id="QPJ58518.1"/>
    </source>
</evidence>
<dbReference type="Gene3D" id="2.40.150.20">
    <property type="entry name" value="Ribosomal protein L14"/>
    <property type="match status" value="1"/>
</dbReference>
<keyword evidence="7" id="KW-1185">Reference proteome</keyword>
<protein>
    <recommendedName>
        <fullName evidence="3">Large ribosomal subunit protein uL14</fullName>
    </recommendedName>
</protein>
<dbReference type="NCBIfam" id="TIGR01067">
    <property type="entry name" value="rplN_bact"/>
    <property type="match status" value="1"/>
</dbReference>
<dbReference type="Proteomes" id="UP000594451">
    <property type="component" value="Chromosome"/>
</dbReference>
<keyword evidence="2 3" id="KW-0687">Ribonucleoprotein</keyword>
<comment type="similarity">
    <text evidence="3 4">Belongs to the universal ribosomal protein uL14 family.</text>
</comment>
<dbReference type="InterPro" id="IPR000218">
    <property type="entry name" value="Ribosomal_uL14"/>
</dbReference>
<dbReference type="InterPro" id="IPR036853">
    <property type="entry name" value="Ribosomal_uL14_sf"/>
</dbReference>
<dbReference type="InterPro" id="IPR019972">
    <property type="entry name" value="Ribosomal_uL14_CS"/>
</dbReference>
<gene>
    <name evidence="3 6" type="primary">rplN</name>
    <name evidence="6" type="ORF">E5P55_00950</name>
</gene>
<dbReference type="GO" id="GO:0022625">
    <property type="term" value="C:cytosolic large ribosomal subunit"/>
    <property type="evidence" value="ECO:0007669"/>
    <property type="project" value="TreeGrafter"/>
</dbReference>
<dbReference type="PANTHER" id="PTHR11761:SF3">
    <property type="entry name" value="LARGE RIBOSOMAL SUBUNIT PROTEIN UL14M"/>
    <property type="match status" value="1"/>
</dbReference>
<keyword evidence="3 5" id="KW-0694">RNA-binding</keyword>
<comment type="function">
    <text evidence="3 5">Binds to 23S rRNA. Forms part of two intersubunit bridges in the 70S ribosome.</text>
</comment>
<organism evidence="6 7">
    <name type="scientific">Candidatus Pinguicoccus supinus</name>
    <dbReference type="NCBI Taxonomy" id="2529394"/>
    <lineage>
        <taxon>Bacteria</taxon>
        <taxon>Pseudomonadati</taxon>
        <taxon>Verrucomicrobiota</taxon>
        <taxon>Candidatus Pinguicoccus</taxon>
    </lineage>
</organism>
<dbReference type="SMART" id="SM01374">
    <property type="entry name" value="Ribosomal_L14"/>
    <property type="match status" value="1"/>
</dbReference>
<accession>A0A7T0BRQ0</accession>
<comment type="subunit">
    <text evidence="3">Part of the 50S ribosomal subunit. Forms a cluster with proteins L3 and L19. In the 70S ribosome, L14 and L19 interact and together make contacts with the 16S rRNA in bridges B5 and B8.</text>
</comment>
<proteinExistence type="inferred from homology"/>
<dbReference type="GO" id="GO:0006412">
    <property type="term" value="P:translation"/>
    <property type="evidence" value="ECO:0007669"/>
    <property type="project" value="UniProtKB-UniRule"/>
</dbReference>
<evidence type="ECO:0000313" key="7">
    <source>
        <dbReference type="Proteomes" id="UP000594451"/>
    </source>
</evidence>
<name>A0A7T0BRQ0_9BACT</name>
<evidence type="ECO:0000256" key="3">
    <source>
        <dbReference type="HAMAP-Rule" id="MF_01367"/>
    </source>
</evidence>
<dbReference type="AlphaFoldDB" id="A0A7T0BRQ0"/>
<sequence length="120" mass="13421">MLRQESNLKIVDNTGVKYARIIRKLGKNSKKLIVGDLIVVHIINSTPTSSVKKGDVCKAVIIRTRYPFRRVDGNLIAFSENAAVLVDNDCNPKGTRIFGPILRELKQNFNKIISISSEII</sequence>
<reference evidence="6 7" key="1">
    <citation type="journal article" date="2020" name="Sci. Rep.">
        <title>Morphology, ultrastructure, genomics, and phylogeny of Euplotes vanleeuwenhoeki sp. nov. and its ultra-reduced endosymbiont Candidatus Pinguicoccus supinus sp. nov.</title>
        <authorList>
            <person name="Serra V."/>
            <person name="Gammuto L."/>
            <person name="Nitla V."/>
            <person name="Castelli M."/>
            <person name="Lanzoni O."/>
            <person name="Sassera D."/>
            <person name="Bandi C."/>
            <person name="Sandeep B.V."/>
            <person name="Verni F."/>
            <person name="Modeo L."/>
            <person name="Petroni G."/>
        </authorList>
    </citation>
    <scope>NUCLEOTIDE SEQUENCE [LARGE SCALE GENOMIC DNA]</scope>
    <source>
        <strain evidence="6 7">KKR18_Esm</strain>
    </source>
</reference>
<evidence type="ECO:0000256" key="1">
    <source>
        <dbReference type="ARBA" id="ARBA00022980"/>
    </source>
</evidence>